<protein>
    <submittedName>
        <fullName evidence="1">Uncharacterized protein</fullName>
    </submittedName>
</protein>
<sequence>MLGVKDYPFEGDESFVSLFSLAEGNRGSNLRVSEEEQSALADFLDTPLLKMLDQDGLVAIGEYFIVLDFVDRKAAVTKDESKVFLLRSNAYEDESIQVYSFDDELLSILFDDNQATGHWEDSANSLFHSNLRIQECATGTPKPGLNLPYRPETINPNPSVDRQEEWSRDEVIGNRQYRIRAKHAYQAAAVYFRLKSELEHYDRLNDASSAFGPLEDPFASISYWGSFTPKNRSTVTLDACYSDCQGCGPQPANTQKVQKIHHEAGRRLTQVNLNMIFRGRIGGAQAGNNAIPFEFRLTPIIR</sequence>
<proteinExistence type="predicted"/>
<name>A0ABQ6PJD3_9BACT</name>
<accession>A0ABQ6PJD3</accession>
<dbReference type="EMBL" id="BTPD01000001">
    <property type="protein sequence ID" value="GMQ27843.1"/>
    <property type="molecule type" value="Genomic_DNA"/>
</dbReference>
<dbReference type="RefSeq" id="WP_338222641.1">
    <property type="nucleotide sequence ID" value="NZ_BTPD01000001.1"/>
</dbReference>
<organism evidence="1 2">
    <name type="scientific">Algoriphagus confluentis</name>
    <dbReference type="NCBI Taxonomy" id="1697556"/>
    <lineage>
        <taxon>Bacteria</taxon>
        <taxon>Pseudomonadati</taxon>
        <taxon>Bacteroidota</taxon>
        <taxon>Cytophagia</taxon>
        <taxon>Cytophagales</taxon>
        <taxon>Cyclobacteriaceae</taxon>
        <taxon>Algoriphagus</taxon>
    </lineage>
</organism>
<dbReference type="Proteomes" id="UP001338309">
    <property type="component" value="Unassembled WGS sequence"/>
</dbReference>
<comment type="caution">
    <text evidence="1">The sequence shown here is derived from an EMBL/GenBank/DDBJ whole genome shotgun (WGS) entry which is preliminary data.</text>
</comment>
<evidence type="ECO:0000313" key="1">
    <source>
        <dbReference type="EMBL" id="GMQ27843.1"/>
    </source>
</evidence>
<evidence type="ECO:0000313" key="2">
    <source>
        <dbReference type="Proteomes" id="UP001338309"/>
    </source>
</evidence>
<gene>
    <name evidence="1" type="ORF">Aconfl_04850</name>
</gene>
<reference evidence="1 2" key="1">
    <citation type="submission" date="2023-08" db="EMBL/GenBank/DDBJ databases">
        <title>Draft genome sequence of Algoriphagus confluentis.</title>
        <authorList>
            <person name="Takatani N."/>
            <person name="Hosokawa M."/>
            <person name="Sawabe T."/>
        </authorList>
    </citation>
    <scope>NUCLEOTIDE SEQUENCE [LARGE SCALE GENOMIC DNA]</scope>
    <source>
        <strain evidence="1 2">NBRC 111222</strain>
    </source>
</reference>
<keyword evidence="2" id="KW-1185">Reference proteome</keyword>